<reference evidence="3 4" key="1">
    <citation type="submission" date="2017-02" db="EMBL/GenBank/DDBJ databases">
        <title>The new phylogeny of genus Mycobacterium.</title>
        <authorList>
            <person name="Tortoli E."/>
            <person name="Trovato A."/>
            <person name="Cirillo D.M."/>
        </authorList>
    </citation>
    <scope>NUCLEOTIDE SEQUENCE [LARGE SCALE GENOMIC DNA]</scope>
    <source>
        <strain evidence="3 4">DSM 45057</strain>
    </source>
</reference>
<protein>
    <recommendedName>
        <fullName evidence="5">Lipoprotein LpqT</fullName>
    </recommendedName>
</protein>
<dbReference type="AlphaFoldDB" id="A0A1X0A075"/>
<evidence type="ECO:0000256" key="1">
    <source>
        <dbReference type="ARBA" id="ARBA00022729"/>
    </source>
</evidence>
<dbReference type="InterPro" id="IPR019674">
    <property type="entry name" value="Lipoprotein_LpqN/LpqT-like"/>
</dbReference>
<dbReference type="RefSeq" id="WP_083112452.1">
    <property type="nucleotide sequence ID" value="NZ_JACKTS010000023.1"/>
</dbReference>
<organism evidence="3 4">
    <name type="scientific">Mycobacterium angelicum</name>
    <dbReference type="NCBI Taxonomy" id="470074"/>
    <lineage>
        <taxon>Bacteria</taxon>
        <taxon>Bacillati</taxon>
        <taxon>Actinomycetota</taxon>
        <taxon>Actinomycetes</taxon>
        <taxon>Mycobacteriales</taxon>
        <taxon>Mycobacteriaceae</taxon>
        <taxon>Mycobacterium</taxon>
    </lineage>
</organism>
<keyword evidence="1 2" id="KW-0732">Signal</keyword>
<keyword evidence="4" id="KW-1185">Reference proteome</keyword>
<dbReference type="EMBL" id="MVHE01000007">
    <property type="protein sequence ID" value="ORA23285.1"/>
    <property type="molecule type" value="Genomic_DNA"/>
</dbReference>
<dbReference type="Gene3D" id="3.40.1000.10">
    <property type="entry name" value="Mog1/PsbP, alpha/beta/alpha sandwich"/>
    <property type="match status" value="1"/>
</dbReference>
<evidence type="ECO:0000256" key="2">
    <source>
        <dbReference type="SAM" id="SignalP"/>
    </source>
</evidence>
<accession>A0A1X0A075</accession>
<evidence type="ECO:0008006" key="5">
    <source>
        <dbReference type="Google" id="ProtNLM"/>
    </source>
</evidence>
<sequence length="214" mass="22660">MRRLASVTALAALTVTVAGCGPKVPDYQSIWTTSSSSTTAPSPTDKPVPLSKYLESIGVTGEPVAPNALTDLTVSIPTPPGWVPHGDPKATPNAVMIAKGDKYPAAMLVVFKLRGDFNPADAIKHANADLPENFHQLDASTADFNGFPSSMVQGSYDLKATRMHSYNRIVIATGAPPANERYLVQLTITSLANEAVAQSTDIEAIIRGFVVARK</sequence>
<feature type="signal peptide" evidence="2">
    <location>
        <begin position="1"/>
        <end position="20"/>
    </location>
</feature>
<evidence type="ECO:0000313" key="4">
    <source>
        <dbReference type="Proteomes" id="UP000192284"/>
    </source>
</evidence>
<dbReference type="PROSITE" id="PS51257">
    <property type="entry name" value="PROKAR_LIPOPROTEIN"/>
    <property type="match status" value="1"/>
</dbReference>
<feature type="chain" id="PRO_5013049224" description="Lipoprotein LpqT" evidence="2">
    <location>
        <begin position="21"/>
        <end position="214"/>
    </location>
</feature>
<name>A0A1X0A075_MYCAN</name>
<dbReference type="Pfam" id="PF10738">
    <property type="entry name" value="Lpp-LpqN"/>
    <property type="match status" value="1"/>
</dbReference>
<comment type="caution">
    <text evidence="3">The sequence shown here is derived from an EMBL/GenBank/DDBJ whole genome shotgun (WGS) entry which is preliminary data.</text>
</comment>
<proteinExistence type="predicted"/>
<dbReference type="Proteomes" id="UP000192284">
    <property type="component" value="Unassembled WGS sequence"/>
</dbReference>
<gene>
    <name evidence="3" type="ORF">BST12_07365</name>
</gene>
<evidence type="ECO:0000313" key="3">
    <source>
        <dbReference type="EMBL" id="ORA23285.1"/>
    </source>
</evidence>